<dbReference type="SUPFAM" id="SSF53756">
    <property type="entry name" value="UDP-Glycosyltransferase/glycogen phosphorylase"/>
    <property type="match status" value="1"/>
</dbReference>
<dbReference type="Proteomes" id="UP000239649">
    <property type="component" value="Unassembled WGS sequence"/>
</dbReference>
<keyword evidence="3" id="KW-1185">Reference proteome</keyword>
<proteinExistence type="predicted"/>
<evidence type="ECO:0000313" key="2">
    <source>
        <dbReference type="EMBL" id="PSC70858.1"/>
    </source>
</evidence>
<dbReference type="PANTHER" id="PTHR12526">
    <property type="entry name" value="GLYCOSYLTRANSFERASE"/>
    <property type="match status" value="1"/>
</dbReference>
<dbReference type="OrthoDB" id="2193793at2759"/>
<accession>A0A2P6V9W0</accession>
<feature type="compositionally biased region" description="Low complexity" evidence="1">
    <location>
        <begin position="484"/>
        <end position="495"/>
    </location>
</feature>
<dbReference type="GO" id="GO:0016740">
    <property type="term" value="F:transferase activity"/>
    <property type="evidence" value="ECO:0007669"/>
    <property type="project" value="UniProtKB-KW"/>
</dbReference>
<dbReference type="Gene3D" id="3.40.50.2000">
    <property type="entry name" value="Glycogen Phosphorylase B"/>
    <property type="match status" value="2"/>
</dbReference>
<sequence>MAPPPGQARLAPIRKLKVAFCIPHSCVTGGLKMLLEQIRLLRQRGHHVVALMRSELAASAVPPWSDVEVDEDVVVRLTQRFRAAYDVDSCDAIVTGIFHQVPEWLTSTSAPVLYYEQGHEWLFGDPLRFLEEGRYAAQDNLFHQTMHLPVALAAVSEAVQTIISKEFARSCLLVHNGVDSQSFCPGPRDDALLAAPARHLAPAGTQPDDASQLPSVLLVGNPALSLKGFDCALAALALVQRSRPIQVHWVCQQEPPEALLAAIESDGLTVSLHVNPPQGDLPRYYRGHDCFLFTSQYEAWGMPVLEAMASGLPVVATATGGVTSFATPSVDCLLAPPGRHAELAQHVLSVLGDAALAARLAAAARNTAGAYTAERVVGQLERALYCLTACRQELLALRLQALPDAQLAAGAAVKACSGAVAAHKAALRARQRAASAATAGVVSALAVTSEAEQRHRKGKACECCTVLPPAQANGAATAERTSQDEQQVPEQQQEQHALDNPARQQQREQQQQVPHNECRPAAEQAGAAPETRQHPLQRRRYSGDAKRQRRSLDTPPQSPTAKEAEGEGGKSEALYTLRSARQL</sequence>
<dbReference type="AlphaFoldDB" id="A0A2P6V9W0"/>
<keyword evidence="2" id="KW-0808">Transferase</keyword>
<feature type="compositionally biased region" description="Low complexity" evidence="1">
    <location>
        <begin position="503"/>
        <end position="512"/>
    </location>
</feature>
<feature type="compositionally biased region" description="Basic and acidic residues" evidence="1">
    <location>
        <begin position="541"/>
        <end position="552"/>
    </location>
</feature>
<organism evidence="2 3">
    <name type="scientific">Micractinium conductrix</name>
    <dbReference type="NCBI Taxonomy" id="554055"/>
    <lineage>
        <taxon>Eukaryota</taxon>
        <taxon>Viridiplantae</taxon>
        <taxon>Chlorophyta</taxon>
        <taxon>core chlorophytes</taxon>
        <taxon>Trebouxiophyceae</taxon>
        <taxon>Chlorellales</taxon>
        <taxon>Chlorellaceae</taxon>
        <taxon>Chlorella clade</taxon>
        <taxon>Micractinium</taxon>
    </lineage>
</organism>
<protein>
    <submittedName>
        <fullName evidence="2">Glycosyl transferase group 1</fullName>
    </submittedName>
</protein>
<dbReference type="CDD" id="cd03801">
    <property type="entry name" value="GT4_PimA-like"/>
    <property type="match status" value="1"/>
</dbReference>
<evidence type="ECO:0000256" key="1">
    <source>
        <dbReference type="SAM" id="MobiDB-lite"/>
    </source>
</evidence>
<dbReference type="EMBL" id="LHPF02000017">
    <property type="protein sequence ID" value="PSC70858.1"/>
    <property type="molecule type" value="Genomic_DNA"/>
</dbReference>
<dbReference type="STRING" id="554055.A0A2P6V9W0"/>
<feature type="region of interest" description="Disordered" evidence="1">
    <location>
        <begin position="474"/>
        <end position="583"/>
    </location>
</feature>
<comment type="caution">
    <text evidence="2">The sequence shown here is derived from an EMBL/GenBank/DDBJ whole genome shotgun (WGS) entry which is preliminary data.</text>
</comment>
<dbReference type="Pfam" id="PF13692">
    <property type="entry name" value="Glyco_trans_1_4"/>
    <property type="match status" value="1"/>
</dbReference>
<evidence type="ECO:0000313" key="3">
    <source>
        <dbReference type="Proteomes" id="UP000239649"/>
    </source>
</evidence>
<reference evidence="2 3" key="1">
    <citation type="journal article" date="2018" name="Plant J.">
        <title>Genome sequences of Chlorella sorokiniana UTEX 1602 and Micractinium conductrix SAG 241.80: implications to maltose excretion by a green alga.</title>
        <authorList>
            <person name="Arriola M.B."/>
            <person name="Velmurugan N."/>
            <person name="Zhang Y."/>
            <person name="Plunkett M.H."/>
            <person name="Hondzo H."/>
            <person name="Barney B.M."/>
        </authorList>
    </citation>
    <scope>NUCLEOTIDE SEQUENCE [LARGE SCALE GENOMIC DNA]</scope>
    <source>
        <strain evidence="2 3">SAG 241.80</strain>
    </source>
</reference>
<gene>
    <name evidence="2" type="ORF">C2E20_5629</name>
</gene>
<name>A0A2P6V9W0_9CHLO</name>